<evidence type="ECO:0000256" key="3">
    <source>
        <dbReference type="ARBA" id="ARBA00022801"/>
    </source>
</evidence>
<feature type="transmembrane region" description="Helical" evidence="10">
    <location>
        <begin position="12"/>
        <end position="33"/>
    </location>
</feature>
<dbReference type="SUPFAM" id="SSF51126">
    <property type="entry name" value="Pectin lyase-like"/>
    <property type="match status" value="1"/>
</dbReference>
<keyword evidence="5" id="KW-0119">Carbohydrate metabolism</keyword>
<dbReference type="InterPro" id="IPR012334">
    <property type="entry name" value="Pectin_lyas_fold"/>
</dbReference>
<dbReference type="RefSeq" id="WP_250930576.1">
    <property type="nucleotide sequence ID" value="NZ_JAMQBK010000058.1"/>
</dbReference>
<comment type="similarity">
    <text evidence="1 9">Belongs to the glycosyl hydrolase 28 family.</text>
</comment>
<gene>
    <name evidence="11" type="ORF">NB063_20195</name>
</gene>
<evidence type="ECO:0000256" key="9">
    <source>
        <dbReference type="RuleBase" id="RU361169"/>
    </source>
</evidence>
<keyword evidence="3 9" id="KW-0378">Hydrolase</keyword>
<dbReference type="PANTHER" id="PTHR31736:SF9">
    <property type="entry name" value="ENDO-XYLOGALACTURONAN HYDROLASE A-RELATED"/>
    <property type="match status" value="1"/>
</dbReference>
<evidence type="ECO:0000256" key="6">
    <source>
        <dbReference type="ARBA" id="ARBA00023295"/>
    </source>
</evidence>
<keyword evidence="4" id="KW-0325">Glycoprotein</keyword>
<keyword evidence="10" id="KW-0472">Membrane</keyword>
<comment type="function">
    <text evidence="8">Pectinolytic enzyme involved in the degradation of xylogalacturonan (xga), a galacturonan backbone heavily substituted with xylose, and which is one important component of the hairy regions of pectin. Activity requires a galacturonic acid backbone substituted with xylose.</text>
</comment>
<evidence type="ECO:0000313" key="11">
    <source>
        <dbReference type="EMBL" id="MCM2372941.1"/>
    </source>
</evidence>
<dbReference type="InterPro" id="IPR011050">
    <property type="entry name" value="Pectin_lyase_fold/virulence"/>
</dbReference>
<comment type="caution">
    <text evidence="11">The sequence shown here is derived from an EMBL/GenBank/DDBJ whole genome shotgun (WGS) entry which is preliminary data.</text>
</comment>
<evidence type="ECO:0000256" key="4">
    <source>
        <dbReference type="ARBA" id="ARBA00023180"/>
    </source>
</evidence>
<keyword evidence="12" id="KW-1185">Reference proteome</keyword>
<dbReference type="InterPro" id="IPR000743">
    <property type="entry name" value="Glyco_hydro_28"/>
</dbReference>
<keyword evidence="2" id="KW-0677">Repeat</keyword>
<organism evidence="11 12">
    <name type="scientific">Aporhodopirellula aestuarii</name>
    <dbReference type="NCBI Taxonomy" id="2950107"/>
    <lineage>
        <taxon>Bacteria</taxon>
        <taxon>Pseudomonadati</taxon>
        <taxon>Planctomycetota</taxon>
        <taxon>Planctomycetia</taxon>
        <taxon>Pirellulales</taxon>
        <taxon>Pirellulaceae</taxon>
        <taxon>Aporhodopirellula</taxon>
    </lineage>
</organism>
<evidence type="ECO:0000313" key="12">
    <source>
        <dbReference type="Proteomes" id="UP001202961"/>
    </source>
</evidence>
<name>A0ABT0U9A9_9BACT</name>
<keyword evidence="10" id="KW-1133">Transmembrane helix</keyword>
<evidence type="ECO:0000256" key="2">
    <source>
        <dbReference type="ARBA" id="ARBA00022737"/>
    </source>
</evidence>
<dbReference type="Proteomes" id="UP001202961">
    <property type="component" value="Unassembled WGS sequence"/>
</dbReference>
<dbReference type="PANTHER" id="PTHR31736">
    <property type="match status" value="1"/>
</dbReference>
<evidence type="ECO:0000256" key="8">
    <source>
        <dbReference type="ARBA" id="ARBA00037278"/>
    </source>
</evidence>
<dbReference type="Pfam" id="PF00295">
    <property type="entry name" value="Glyco_hydro_28"/>
    <property type="match status" value="1"/>
</dbReference>
<reference evidence="11 12" key="1">
    <citation type="journal article" date="2022" name="Syst. Appl. Microbiol.">
        <title>Rhodopirellula aestuarii sp. nov., a novel member of the genus Rhodopirellula isolated from brackish sediments collected in the Tagus River estuary, Portugal.</title>
        <authorList>
            <person name="Vitorino I.R."/>
            <person name="Klimek D."/>
            <person name="Calusinska M."/>
            <person name="Lobo-da-Cunha A."/>
            <person name="Vasconcelos V."/>
            <person name="Lage O.M."/>
        </authorList>
    </citation>
    <scope>NUCLEOTIDE SEQUENCE [LARGE SCALE GENOMIC DNA]</scope>
    <source>
        <strain evidence="11 12">ICT_H3.1</strain>
    </source>
</reference>
<sequence length="499" mass="54937">MNRADSTPAGNTFFLPALPFLLGGVLLSGWTAISVVAEEPIGRVVVYPAPPGEETSSEYQVSVDGHAVPVYLAKVAPADAARRWRAMDDKKNSANFYDTAAFASFDMQGTVTVTVTVPETVTSAKILPTSAGISAEFHGRSISFTLSSPANLTLEINGEWVRSLHLFANPIETDIPDPDDPNVIFYGPGIHEINRLVVRDGETLYVAGGAILRAGIGPEEEYRVNPETGLRNYTPSIELRGKNISLRGRGIIDASGCPTHARNLVYVNGSDITVSGVILRDSSTWNLPIRQSDRVWVHHLKIIGYRANSDGVDICNSRDVTVEDCFIRTLDDLIVVKTDKGQGEAKRILAQRCVLWNQVAHALSIGAEIRENVTDVLFTDCDVIHDQGREWSMRIFHSDSARVSDVSFEDIRIEEARNLISLWIGKSRWSHDEGFGRIENVFFKDIEAKGDPLRVELVGGDADHHIENVLFQNVILNGKPLTEDQLNTNGFVDNLILQP</sequence>
<keyword evidence="6 9" id="KW-0326">Glycosidase</keyword>
<accession>A0ABT0U9A9</accession>
<evidence type="ECO:0000256" key="7">
    <source>
        <dbReference type="ARBA" id="ARBA00023326"/>
    </source>
</evidence>
<keyword evidence="7" id="KW-0624">Polysaccharide degradation</keyword>
<dbReference type="GO" id="GO:0016787">
    <property type="term" value="F:hydrolase activity"/>
    <property type="evidence" value="ECO:0007669"/>
    <property type="project" value="UniProtKB-KW"/>
</dbReference>
<evidence type="ECO:0000256" key="1">
    <source>
        <dbReference type="ARBA" id="ARBA00008834"/>
    </source>
</evidence>
<proteinExistence type="inferred from homology"/>
<evidence type="ECO:0000256" key="10">
    <source>
        <dbReference type="SAM" id="Phobius"/>
    </source>
</evidence>
<keyword evidence="10" id="KW-0812">Transmembrane</keyword>
<protein>
    <submittedName>
        <fullName evidence="11">Glycosyl hydrolase family 28 protein</fullName>
    </submittedName>
</protein>
<dbReference type="Gene3D" id="2.160.20.10">
    <property type="entry name" value="Single-stranded right-handed beta-helix, Pectin lyase-like"/>
    <property type="match status" value="1"/>
</dbReference>
<evidence type="ECO:0000256" key="5">
    <source>
        <dbReference type="ARBA" id="ARBA00023277"/>
    </source>
</evidence>
<dbReference type="EMBL" id="JAMQBK010000058">
    <property type="protein sequence ID" value="MCM2372941.1"/>
    <property type="molecule type" value="Genomic_DNA"/>
</dbReference>